<dbReference type="AlphaFoldDB" id="A0A2N3N5E3"/>
<dbReference type="Pfam" id="PF17171">
    <property type="entry name" value="GST_C_6"/>
    <property type="match status" value="1"/>
</dbReference>
<feature type="region of interest" description="Disordered" evidence="1">
    <location>
        <begin position="65"/>
        <end position="95"/>
    </location>
</feature>
<organism evidence="3 4">
    <name type="scientific">Lomentospora prolificans</name>
    <dbReference type="NCBI Taxonomy" id="41688"/>
    <lineage>
        <taxon>Eukaryota</taxon>
        <taxon>Fungi</taxon>
        <taxon>Dikarya</taxon>
        <taxon>Ascomycota</taxon>
        <taxon>Pezizomycotina</taxon>
        <taxon>Sordariomycetes</taxon>
        <taxon>Hypocreomycetidae</taxon>
        <taxon>Microascales</taxon>
        <taxon>Microascaceae</taxon>
        <taxon>Lomentospora</taxon>
    </lineage>
</organism>
<keyword evidence="4" id="KW-1185">Reference proteome</keyword>
<gene>
    <name evidence="3" type="ORF">jhhlp_006240</name>
</gene>
<dbReference type="OrthoDB" id="198787at2759"/>
<dbReference type="InterPro" id="IPR033468">
    <property type="entry name" value="Metaxin_GST"/>
</dbReference>
<evidence type="ECO:0000313" key="3">
    <source>
        <dbReference type="EMBL" id="PKS07634.1"/>
    </source>
</evidence>
<accession>A0A2N3N5E3</accession>
<name>A0A2N3N5E3_9PEZI</name>
<evidence type="ECO:0000256" key="1">
    <source>
        <dbReference type="SAM" id="MobiDB-lite"/>
    </source>
</evidence>
<reference evidence="3 4" key="1">
    <citation type="journal article" date="2017" name="G3 (Bethesda)">
        <title>First Draft Genome Sequence of the Pathogenic Fungus Lomentospora prolificans (Formerly Scedosporium prolificans).</title>
        <authorList>
            <person name="Luo R."/>
            <person name="Zimin A."/>
            <person name="Workman R."/>
            <person name="Fan Y."/>
            <person name="Pertea G."/>
            <person name="Grossman N."/>
            <person name="Wear M.P."/>
            <person name="Jia B."/>
            <person name="Miller H."/>
            <person name="Casadevall A."/>
            <person name="Timp W."/>
            <person name="Zhang S.X."/>
            <person name="Salzberg S.L."/>
        </authorList>
    </citation>
    <scope>NUCLEOTIDE SEQUENCE [LARGE SCALE GENOMIC DNA]</scope>
    <source>
        <strain evidence="3 4">JHH-5317</strain>
    </source>
</reference>
<comment type="caution">
    <text evidence="3">The sequence shown here is derived from an EMBL/GenBank/DDBJ whole genome shotgun (WGS) entry which is preliminary data.</text>
</comment>
<dbReference type="VEuPathDB" id="FungiDB:jhhlp_006240"/>
<evidence type="ECO:0000313" key="4">
    <source>
        <dbReference type="Proteomes" id="UP000233524"/>
    </source>
</evidence>
<sequence length="234" mass="26404">MPRQSATRSRSTSIFAVPEPIRRLFKRFPIYTYPENELPARCAIAAEDVPILFVFTDEQAAQSGAPSYNPTCLKWQPPPSPRAEPTSLPTRPPPRPASALYLSRRNFSLLASLYLDPAHPYPVASSVAHALCSAAEEEILASSRRQAVDVAHIYTDAQVALSALQDSLRDSETGWFFQEKGPTLFDASVFAYTNVLLDERLTWEDAKLPELLRRFDALVAHRERLLTKYWPEMR</sequence>
<dbReference type="InParanoid" id="A0A2N3N5E3"/>
<evidence type="ECO:0000259" key="2">
    <source>
        <dbReference type="Pfam" id="PF17171"/>
    </source>
</evidence>
<dbReference type="EMBL" id="NLAX01000701">
    <property type="protein sequence ID" value="PKS07634.1"/>
    <property type="molecule type" value="Genomic_DNA"/>
</dbReference>
<feature type="domain" description="Metaxin glutathione S-transferase" evidence="2">
    <location>
        <begin position="158"/>
        <end position="225"/>
    </location>
</feature>
<proteinExistence type="predicted"/>
<dbReference type="STRING" id="41688.A0A2N3N5E3"/>
<dbReference type="Proteomes" id="UP000233524">
    <property type="component" value="Unassembled WGS sequence"/>
</dbReference>
<protein>
    <recommendedName>
        <fullName evidence="2">Metaxin glutathione S-transferase domain-containing protein</fullName>
    </recommendedName>
</protein>